<dbReference type="SUPFAM" id="SSF81383">
    <property type="entry name" value="F-box domain"/>
    <property type="match status" value="1"/>
</dbReference>
<organism evidence="2 3">
    <name type="scientific">Aspergillus lucknowensis</name>
    <dbReference type="NCBI Taxonomy" id="176173"/>
    <lineage>
        <taxon>Eukaryota</taxon>
        <taxon>Fungi</taxon>
        <taxon>Dikarya</taxon>
        <taxon>Ascomycota</taxon>
        <taxon>Pezizomycotina</taxon>
        <taxon>Eurotiomycetes</taxon>
        <taxon>Eurotiomycetidae</taxon>
        <taxon>Eurotiales</taxon>
        <taxon>Aspergillaceae</taxon>
        <taxon>Aspergillus</taxon>
        <taxon>Aspergillus subgen. Nidulantes</taxon>
    </lineage>
</organism>
<reference evidence="2 3" key="1">
    <citation type="submission" date="2024-07" db="EMBL/GenBank/DDBJ databases">
        <title>Section-level genome sequencing and comparative genomics of Aspergillus sections Usti and Cavernicolus.</title>
        <authorList>
            <consortium name="Lawrence Berkeley National Laboratory"/>
            <person name="Nybo J.L."/>
            <person name="Vesth T.C."/>
            <person name="Theobald S."/>
            <person name="Frisvad J.C."/>
            <person name="Larsen T.O."/>
            <person name="Kjaerboelling I."/>
            <person name="Rothschild-Mancinelli K."/>
            <person name="Lyhne E.K."/>
            <person name="Kogle M.E."/>
            <person name="Barry K."/>
            <person name="Clum A."/>
            <person name="Na H."/>
            <person name="Ledsgaard L."/>
            <person name="Lin J."/>
            <person name="Lipzen A."/>
            <person name="Kuo A."/>
            <person name="Riley R."/>
            <person name="Mondo S."/>
            <person name="Labutti K."/>
            <person name="Haridas S."/>
            <person name="Pangalinan J."/>
            <person name="Salamov A.A."/>
            <person name="Simmons B.A."/>
            <person name="Magnuson J.K."/>
            <person name="Chen J."/>
            <person name="Drula E."/>
            <person name="Henrissat B."/>
            <person name="Wiebenga A."/>
            <person name="Lubbers R.J."/>
            <person name="Gomes A.C."/>
            <person name="Macurrencykelacurrency M.R."/>
            <person name="Stajich J."/>
            <person name="Grigoriev I.V."/>
            <person name="Mortensen U.H."/>
            <person name="De Vries R.P."/>
            <person name="Baker S.E."/>
            <person name="Andersen M.R."/>
        </authorList>
    </citation>
    <scope>NUCLEOTIDE SEQUENCE [LARGE SCALE GENOMIC DNA]</scope>
    <source>
        <strain evidence="2 3">CBS 449.75</strain>
    </source>
</reference>
<dbReference type="RefSeq" id="XP_070884132.1">
    <property type="nucleotide sequence ID" value="XM_071025300.1"/>
</dbReference>
<dbReference type="InterPro" id="IPR036047">
    <property type="entry name" value="F-box-like_dom_sf"/>
</dbReference>
<evidence type="ECO:0000313" key="3">
    <source>
        <dbReference type="Proteomes" id="UP001610432"/>
    </source>
</evidence>
<comment type="caution">
    <text evidence="2">The sequence shown here is derived from an EMBL/GenBank/DDBJ whole genome shotgun (WGS) entry which is preliminary data.</text>
</comment>
<protein>
    <recommendedName>
        <fullName evidence="1">F-box domain-containing protein</fullName>
    </recommendedName>
</protein>
<evidence type="ECO:0000313" key="2">
    <source>
        <dbReference type="EMBL" id="KAL2865153.1"/>
    </source>
</evidence>
<proteinExistence type="predicted"/>
<dbReference type="Proteomes" id="UP001610432">
    <property type="component" value="Unassembled WGS sequence"/>
</dbReference>
<dbReference type="GeneID" id="98140372"/>
<name>A0ABR4LP31_9EURO</name>
<sequence length="520" mass="58246">MLIRALGHLARDGKIVKGCVCHIKHCMPWSVRSKIVLVITDVEVVESFGVLEKIGEPSPVDAVATSSNVNSQKEYILPCWLPISRFPREIFDTIVSNLNQKDKLALSLVSKELRSLVGAYLYSVVELSSKEALAKFASALTRTPEIGGLVRTFLLTGDVCCIDPGTCSFIVEQLSLLRDFRFEPFHEAIDDHCVSLRPIIQKLISGHAIKSLKSLTIRLDSSHALALQDTREQLLQTIFLTPSIKHLQLFYGPCHSPMGFDASDPQSLTLPRLKNARTKFTNLRTLTLQWDDLPLSSVHDLLQLPRNLEFLTLGLSLRSDDKMTLDTAVEPIANSVRELELQPMSGADSYLEDSGFEDSGLRWSTKGLTSFTALQHLRIPSCFLTETHGFDGRTPWLPPSLVSICLTDSTLEDCRIPEPAFSTAHPIPRRQRFVTLDGETTSLLRCFSQKETIQSLPNLRLLILPRNHRIRTSYPRLTRWPPMILVGKSLRPLVDQGFHISMDVEDHANILLDVKIAPGF</sequence>
<keyword evidence="3" id="KW-1185">Reference proteome</keyword>
<dbReference type="PROSITE" id="PS50181">
    <property type="entry name" value="FBOX"/>
    <property type="match status" value="1"/>
</dbReference>
<dbReference type="Gene3D" id="2.40.50.140">
    <property type="entry name" value="Nucleic acid-binding proteins"/>
    <property type="match status" value="1"/>
</dbReference>
<feature type="domain" description="F-box" evidence="1">
    <location>
        <begin position="80"/>
        <end position="125"/>
    </location>
</feature>
<dbReference type="InterPro" id="IPR001810">
    <property type="entry name" value="F-box_dom"/>
</dbReference>
<accession>A0ABR4LP31</accession>
<gene>
    <name evidence="2" type="ORF">BJX67DRAFT_188995</name>
</gene>
<dbReference type="EMBL" id="JBFXLQ010000034">
    <property type="protein sequence ID" value="KAL2865153.1"/>
    <property type="molecule type" value="Genomic_DNA"/>
</dbReference>
<evidence type="ECO:0000259" key="1">
    <source>
        <dbReference type="PROSITE" id="PS50181"/>
    </source>
</evidence>
<dbReference type="InterPro" id="IPR012340">
    <property type="entry name" value="NA-bd_OB-fold"/>
</dbReference>
<dbReference type="Pfam" id="PF00646">
    <property type="entry name" value="F-box"/>
    <property type="match status" value="1"/>
</dbReference>